<dbReference type="PANTHER" id="PTHR38786">
    <property type="entry name" value="FLAGELLAR FLIJ PROTEIN"/>
    <property type="match status" value="1"/>
</dbReference>
<keyword evidence="13" id="KW-1185">Reference proteome</keyword>
<dbReference type="Proteomes" id="UP000092213">
    <property type="component" value="Chromosome"/>
</dbReference>
<evidence type="ECO:0000256" key="3">
    <source>
        <dbReference type="ARBA" id="ARBA00020392"/>
    </source>
</evidence>
<protein>
    <recommendedName>
        <fullName evidence="3">Flagellar FliJ protein</fullName>
    </recommendedName>
</protein>
<dbReference type="GO" id="GO:0005886">
    <property type="term" value="C:plasma membrane"/>
    <property type="evidence" value="ECO:0007669"/>
    <property type="project" value="UniProtKB-SubCell"/>
</dbReference>
<comment type="similarity">
    <text evidence="2">Belongs to the FliJ family.</text>
</comment>
<dbReference type="Pfam" id="PF02050">
    <property type="entry name" value="FliJ"/>
    <property type="match status" value="1"/>
</dbReference>
<dbReference type="InterPro" id="IPR018006">
    <property type="entry name" value="Flag_FliJ_proteobac"/>
</dbReference>
<dbReference type="GO" id="GO:0044781">
    <property type="term" value="P:bacterial-type flagellum organization"/>
    <property type="evidence" value="ECO:0007669"/>
    <property type="project" value="UniProtKB-KW"/>
</dbReference>
<keyword evidence="6" id="KW-0145">Chemotaxis</keyword>
<gene>
    <name evidence="11" type="ORF">BAU06_11500</name>
    <name evidence="12" type="ORF">BAU08_11695</name>
</gene>
<dbReference type="GO" id="GO:0006935">
    <property type="term" value="P:chemotaxis"/>
    <property type="evidence" value="ECO:0007669"/>
    <property type="project" value="UniProtKB-KW"/>
</dbReference>
<evidence type="ECO:0000256" key="1">
    <source>
        <dbReference type="ARBA" id="ARBA00004413"/>
    </source>
</evidence>
<dbReference type="GO" id="GO:0003774">
    <property type="term" value="F:cytoskeletal motor activity"/>
    <property type="evidence" value="ECO:0007669"/>
    <property type="project" value="InterPro"/>
</dbReference>
<dbReference type="EMBL" id="CP016170">
    <property type="protein sequence ID" value="ANN69597.1"/>
    <property type="molecule type" value="Genomic_DNA"/>
</dbReference>
<keyword evidence="7" id="KW-1005">Bacterial flagellum biogenesis</keyword>
<evidence type="ECO:0000256" key="2">
    <source>
        <dbReference type="ARBA" id="ARBA00010004"/>
    </source>
</evidence>
<evidence type="ECO:0000313" key="14">
    <source>
        <dbReference type="Proteomes" id="UP000092213"/>
    </source>
</evidence>
<name>A0A193G675_9BORD</name>
<dbReference type="NCBIfam" id="TIGR02473">
    <property type="entry name" value="flagell_FliJ"/>
    <property type="match status" value="1"/>
</dbReference>
<proteinExistence type="inferred from homology"/>
<evidence type="ECO:0000256" key="10">
    <source>
        <dbReference type="ARBA" id="ARBA00023225"/>
    </source>
</evidence>
<evidence type="ECO:0000256" key="4">
    <source>
        <dbReference type="ARBA" id="ARBA00022448"/>
    </source>
</evidence>
<keyword evidence="12" id="KW-0966">Cell projection</keyword>
<evidence type="ECO:0000256" key="5">
    <source>
        <dbReference type="ARBA" id="ARBA00022475"/>
    </source>
</evidence>
<dbReference type="InterPro" id="IPR053716">
    <property type="entry name" value="Flag_assembly_chemotaxis_eff"/>
</dbReference>
<evidence type="ECO:0000256" key="6">
    <source>
        <dbReference type="ARBA" id="ARBA00022500"/>
    </source>
</evidence>
<keyword evidence="8" id="KW-0653">Protein transport</keyword>
<dbReference type="PRINTS" id="PR01004">
    <property type="entry name" value="FLGFLIJ"/>
</dbReference>
<evidence type="ECO:0000313" key="12">
    <source>
        <dbReference type="EMBL" id="ANN74744.1"/>
    </source>
</evidence>
<reference evidence="13 14" key="1">
    <citation type="submission" date="2016-06" db="EMBL/GenBank/DDBJ databases">
        <title>Complete genome sequences of Bordetella bronchialis and Bordetella flabilis.</title>
        <authorList>
            <person name="LiPuma J.J."/>
            <person name="Spilker T."/>
        </authorList>
    </citation>
    <scope>NUCLEOTIDE SEQUENCE [LARGE SCALE GENOMIC DNA]</scope>
    <source>
        <strain evidence="12 14">AU17976</strain>
        <strain evidence="11 13">AU3182</strain>
    </source>
</reference>
<dbReference type="Proteomes" id="UP000091897">
    <property type="component" value="Chromosome"/>
</dbReference>
<dbReference type="PIRSF" id="PIRSF019404">
    <property type="entry name" value="FliJ"/>
    <property type="match status" value="1"/>
</dbReference>
<evidence type="ECO:0000256" key="8">
    <source>
        <dbReference type="ARBA" id="ARBA00022927"/>
    </source>
</evidence>
<dbReference type="RefSeq" id="WP_066358890.1">
    <property type="nucleotide sequence ID" value="NZ_CBCSFJ010000029.1"/>
</dbReference>
<evidence type="ECO:0000313" key="13">
    <source>
        <dbReference type="Proteomes" id="UP000091897"/>
    </source>
</evidence>
<dbReference type="InterPro" id="IPR052570">
    <property type="entry name" value="FliJ"/>
</dbReference>
<accession>A0A193G675</accession>
<dbReference type="GO" id="GO:0071973">
    <property type="term" value="P:bacterial-type flagellum-dependent cell motility"/>
    <property type="evidence" value="ECO:0007669"/>
    <property type="project" value="InterPro"/>
</dbReference>
<dbReference type="PANTHER" id="PTHR38786:SF1">
    <property type="entry name" value="FLAGELLAR FLIJ PROTEIN"/>
    <property type="match status" value="1"/>
</dbReference>
<keyword evidence="9" id="KW-0472">Membrane</keyword>
<evidence type="ECO:0000256" key="7">
    <source>
        <dbReference type="ARBA" id="ARBA00022795"/>
    </source>
</evidence>
<keyword evidence="4" id="KW-0813">Transport</keyword>
<dbReference type="STRING" id="463025.BAU08_11695"/>
<evidence type="ECO:0000313" key="11">
    <source>
        <dbReference type="EMBL" id="ANN69597.1"/>
    </source>
</evidence>
<dbReference type="Gene3D" id="1.10.287.1700">
    <property type="match status" value="1"/>
</dbReference>
<organism evidence="12 14">
    <name type="scientific">Bordetella bronchialis</name>
    <dbReference type="NCBI Taxonomy" id="463025"/>
    <lineage>
        <taxon>Bacteria</taxon>
        <taxon>Pseudomonadati</taxon>
        <taxon>Pseudomonadota</taxon>
        <taxon>Betaproteobacteria</taxon>
        <taxon>Burkholderiales</taxon>
        <taxon>Alcaligenaceae</taxon>
        <taxon>Bordetella</taxon>
    </lineage>
</organism>
<keyword evidence="12" id="KW-0969">Cilium</keyword>
<dbReference type="InterPro" id="IPR012823">
    <property type="entry name" value="Flagell_FliJ"/>
</dbReference>
<dbReference type="GO" id="GO:0009288">
    <property type="term" value="C:bacterial-type flagellum"/>
    <property type="evidence" value="ECO:0007669"/>
    <property type="project" value="InterPro"/>
</dbReference>
<comment type="subcellular location">
    <subcellularLocation>
        <location evidence="1">Cell membrane</location>
        <topology evidence="1">Peripheral membrane protein</topology>
        <orientation evidence="1">Cytoplasmic side</orientation>
    </subcellularLocation>
</comment>
<sequence>MPSQLPLDMLISLAKDHTDEAAKQLGGLHVARNNAEQQLTMLNDYRADYLLRLQNAMMTGMSAADCHNYQRFIATLDDAIDQQRAVLEQAATHLEQGKERWREERRKLNSLDALAQRQQQVVAREDARREQRLNDEYSARLVRQGAGLH</sequence>
<dbReference type="EMBL" id="CP016171">
    <property type="protein sequence ID" value="ANN74744.1"/>
    <property type="molecule type" value="Genomic_DNA"/>
</dbReference>
<keyword evidence="12" id="KW-0282">Flagellum</keyword>
<dbReference type="AlphaFoldDB" id="A0A193G675"/>
<dbReference type="GO" id="GO:0015031">
    <property type="term" value="P:protein transport"/>
    <property type="evidence" value="ECO:0007669"/>
    <property type="project" value="UniProtKB-KW"/>
</dbReference>
<evidence type="ECO:0000256" key="9">
    <source>
        <dbReference type="ARBA" id="ARBA00023136"/>
    </source>
</evidence>
<dbReference type="KEGG" id="bbro:BAU06_11500"/>
<keyword evidence="5" id="KW-1003">Cell membrane</keyword>
<keyword evidence="10" id="KW-1006">Bacterial flagellum protein export</keyword>
<dbReference type="OrthoDB" id="6465096at2"/>